<dbReference type="Pfam" id="PF16740">
    <property type="entry name" value="SKA2"/>
    <property type="match status" value="1"/>
</dbReference>
<evidence type="ECO:0000256" key="11">
    <source>
        <dbReference type="ARBA" id="ARBA00023306"/>
    </source>
</evidence>
<dbReference type="PANTHER" id="PTHR32017">
    <property type="entry name" value="SPINDLE AND KINETOCHORE-ASSOCIATED PROTEIN 2"/>
    <property type="match status" value="1"/>
</dbReference>
<dbReference type="AlphaFoldDB" id="A0A3Q7NF52"/>
<keyword evidence="11" id="KW-0131">Cell cycle</keyword>
<dbReference type="GO" id="GO:0051301">
    <property type="term" value="P:cell division"/>
    <property type="evidence" value="ECO:0007669"/>
    <property type="project" value="UniProtKB-KW"/>
</dbReference>
<keyword evidence="5" id="KW-0963">Cytoplasm</keyword>
<evidence type="ECO:0000313" key="16">
    <source>
        <dbReference type="RefSeq" id="XP_025720348.1"/>
    </source>
</evidence>
<comment type="similarity">
    <text evidence="3">Belongs to the SKA2 family.</text>
</comment>
<evidence type="ECO:0000256" key="2">
    <source>
        <dbReference type="ARBA" id="ARBA00004629"/>
    </source>
</evidence>
<organism evidence="15 16">
    <name type="scientific">Callorhinus ursinus</name>
    <name type="common">Northern fur seal</name>
    <dbReference type="NCBI Taxonomy" id="34884"/>
    <lineage>
        <taxon>Eukaryota</taxon>
        <taxon>Metazoa</taxon>
        <taxon>Chordata</taxon>
        <taxon>Craniata</taxon>
        <taxon>Vertebrata</taxon>
        <taxon>Euteleostomi</taxon>
        <taxon>Mammalia</taxon>
        <taxon>Eutheria</taxon>
        <taxon>Laurasiatheria</taxon>
        <taxon>Carnivora</taxon>
        <taxon>Caniformia</taxon>
        <taxon>Pinnipedia</taxon>
        <taxon>Otariidae</taxon>
        <taxon>Callorhinus</taxon>
    </lineage>
</organism>
<keyword evidence="8" id="KW-0498">Mitosis</keyword>
<reference key="1">
    <citation type="submission" date="2019-01" db="UniProtKB">
        <authorList>
            <consortium name="RefSeq"/>
        </authorList>
    </citation>
    <scope>IDENTIFICATION</scope>
</reference>
<evidence type="ECO:0000259" key="14">
    <source>
        <dbReference type="Pfam" id="PF16740"/>
    </source>
</evidence>
<feature type="domain" description="Ska2 N-terminal" evidence="14">
    <location>
        <begin position="11"/>
        <end position="101"/>
    </location>
</feature>
<evidence type="ECO:0000256" key="10">
    <source>
        <dbReference type="ARBA" id="ARBA00023212"/>
    </source>
</evidence>
<comment type="subcellular location">
    <subcellularLocation>
        <location evidence="2">Chromosome</location>
        <location evidence="2">Centromere</location>
        <location evidence="2">Kinetochore</location>
    </subcellularLocation>
    <subcellularLocation>
        <location evidence="1">Cytoplasm</location>
        <location evidence="1">Cytoskeleton</location>
        <location evidence="1">Spindle</location>
    </subcellularLocation>
</comment>
<evidence type="ECO:0000256" key="5">
    <source>
        <dbReference type="ARBA" id="ARBA00022490"/>
    </source>
</evidence>
<dbReference type="RefSeq" id="XP_025720348.1">
    <property type="nucleotide sequence ID" value="XM_025864563.1"/>
</dbReference>
<dbReference type="GO" id="GO:0000940">
    <property type="term" value="C:outer kinetochore"/>
    <property type="evidence" value="ECO:0007669"/>
    <property type="project" value="InterPro"/>
</dbReference>
<evidence type="ECO:0000256" key="4">
    <source>
        <dbReference type="ARBA" id="ARBA00022454"/>
    </source>
</evidence>
<gene>
    <name evidence="16" type="primary">LOC112817454</name>
</gene>
<dbReference type="GO" id="GO:0000278">
    <property type="term" value="P:mitotic cell cycle"/>
    <property type="evidence" value="ECO:0007669"/>
    <property type="project" value="TreeGrafter"/>
</dbReference>
<dbReference type="GO" id="GO:0005876">
    <property type="term" value="C:spindle microtubule"/>
    <property type="evidence" value="ECO:0007669"/>
    <property type="project" value="InterPro"/>
</dbReference>
<protein>
    <recommendedName>
        <fullName evidence="13">Protein FAM33A</fullName>
    </recommendedName>
</protein>
<evidence type="ECO:0000256" key="6">
    <source>
        <dbReference type="ARBA" id="ARBA00022618"/>
    </source>
</evidence>
<evidence type="ECO:0000256" key="3">
    <source>
        <dbReference type="ARBA" id="ARBA00010684"/>
    </source>
</evidence>
<proteinExistence type="inferred from homology"/>
<dbReference type="GO" id="GO:0008017">
    <property type="term" value="F:microtubule binding"/>
    <property type="evidence" value="ECO:0007669"/>
    <property type="project" value="InterPro"/>
</dbReference>
<dbReference type="Gene3D" id="6.10.250.1380">
    <property type="match status" value="1"/>
</dbReference>
<reference evidence="16" key="2">
    <citation type="submission" date="2025-08" db="UniProtKB">
        <authorList>
            <consortium name="RefSeq"/>
        </authorList>
    </citation>
    <scope>IDENTIFICATION</scope>
    <source>
        <tissue evidence="16">Blood</tissue>
    </source>
</reference>
<keyword evidence="12" id="KW-0137">Centromere</keyword>
<keyword evidence="9" id="KW-0995">Kinetochore</keyword>
<evidence type="ECO:0000313" key="15">
    <source>
        <dbReference type="Proteomes" id="UP000286641"/>
    </source>
</evidence>
<evidence type="ECO:0000256" key="9">
    <source>
        <dbReference type="ARBA" id="ARBA00022838"/>
    </source>
</evidence>
<keyword evidence="10" id="KW-0206">Cytoskeleton</keyword>
<evidence type="ECO:0000256" key="1">
    <source>
        <dbReference type="ARBA" id="ARBA00004186"/>
    </source>
</evidence>
<dbReference type="GO" id="GO:0007059">
    <property type="term" value="P:chromosome segregation"/>
    <property type="evidence" value="ECO:0007669"/>
    <property type="project" value="InterPro"/>
</dbReference>
<evidence type="ECO:0000256" key="13">
    <source>
        <dbReference type="ARBA" id="ARBA00029651"/>
    </source>
</evidence>
<evidence type="ECO:0000256" key="7">
    <source>
        <dbReference type="ARBA" id="ARBA00022701"/>
    </source>
</evidence>
<keyword evidence="15" id="KW-1185">Reference proteome</keyword>
<evidence type="ECO:0000256" key="12">
    <source>
        <dbReference type="ARBA" id="ARBA00023328"/>
    </source>
</evidence>
<evidence type="ECO:0000256" key="8">
    <source>
        <dbReference type="ARBA" id="ARBA00022776"/>
    </source>
</evidence>
<dbReference type="InParanoid" id="A0A3Q7NF52"/>
<dbReference type="PANTHER" id="PTHR32017:SF3">
    <property type="entry name" value="SPINDLE AND KINETOCHORE-ASSOCIATED PROTEIN 2"/>
    <property type="match status" value="1"/>
</dbReference>
<accession>A0A3Q7NF52</accession>
<dbReference type="InterPro" id="IPR042091">
    <property type="entry name" value="Ska2_N"/>
</dbReference>
<name>A0A3Q7NF52_CALUR</name>
<sequence>MWKRRSISWSGRLEYEIKTNHPDAASKKNPVTLLKELSEIKSRYQTLHACFKPIAAEQKETKNCICATVNKTVSMIQERQKQTDLELSPLTKEEKTAAEQLQSFMSGVPGLSQLSVCLQLTIAVSKAPGLLMGCKLRVSQECGSIAVEQILGSMDSSTENDQATWAQGFAFWAPGQARVQAEGD</sequence>
<keyword evidence="6" id="KW-0132">Cell division</keyword>
<dbReference type="Proteomes" id="UP000286641">
    <property type="component" value="Unplaced"/>
</dbReference>
<keyword evidence="4" id="KW-0158">Chromosome</keyword>
<keyword evidence="7" id="KW-0493">Microtubule</keyword>
<dbReference type="InterPro" id="IPR026762">
    <property type="entry name" value="Ska2"/>
</dbReference>